<comment type="caution">
    <text evidence="1">The sequence shown here is derived from an EMBL/GenBank/DDBJ whole genome shotgun (WGS) entry which is preliminary data.</text>
</comment>
<dbReference type="EMBL" id="JARMAB010000003">
    <property type="protein sequence ID" value="MED1201826.1"/>
    <property type="molecule type" value="Genomic_DNA"/>
</dbReference>
<name>A0ABU6MB11_9BACI</name>
<evidence type="ECO:0000313" key="1">
    <source>
        <dbReference type="EMBL" id="MED1201826.1"/>
    </source>
</evidence>
<protein>
    <submittedName>
        <fullName evidence="1">Uncharacterized protein</fullName>
    </submittedName>
</protein>
<dbReference type="Gene3D" id="3.30.250.10">
    <property type="entry name" value="RecA protein, C-terminal domain"/>
    <property type="match status" value="1"/>
</dbReference>
<evidence type="ECO:0000313" key="2">
    <source>
        <dbReference type="Proteomes" id="UP001341444"/>
    </source>
</evidence>
<dbReference type="Proteomes" id="UP001341444">
    <property type="component" value="Unassembled WGS sequence"/>
</dbReference>
<dbReference type="RefSeq" id="WP_157090714.1">
    <property type="nucleotide sequence ID" value="NZ_JARMAB010000003.1"/>
</dbReference>
<reference evidence="1 2" key="1">
    <citation type="submission" date="2023-03" db="EMBL/GenBank/DDBJ databases">
        <title>Bacillus Genome Sequencing.</title>
        <authorList>
            <person name="Dunlap C."/>
        </authorList>
    </citation>
    <scope>NUCLEOTIDE SEQUENCE [LARGE SCALE GENOMIC DNA]</scope>
    <source>
        <strain evidence="1 2">B-23453</strain>
    </source>
</reference>
<organism evidence="1 2">
    <name type="scientific">Heyndrickxia acidicola</name>
    <dbReference type="NCBI Taxonomy" id="209389"/>
    <lineage>
        <taxon>Bacteria</taxon>
        <taxon>Bacillati</taxon>
        <taxon>Bacillota</taxon>
        <taxon>Bacilli</taxon>
        <taxon>Bacillales</taxon>
        <taxon>Bacillaceae</taxon>
        <taxon>Heyndrickxia</taxon>
    </lineage>
</organism>
<gene>
    <name evidence="1" type="ORF">P4T90_01845</name>
</gene>
<accession>A0ABU6MB11</accession>
<proteinExistence type="predicted"/>
<sequence length="55" mass="6094">MKFNGQAKLVEFLHENEEILNELEAKIRGVEVELPDGASVDEEGYSVEEALESAS</sequence>
<keyword evidence="2" id="KW-1185">Reference proteome</keyword>